<comment type="caution">
    <text evidence="1">The sequence shown here is derived from an EMBL/GenBank/DDBJ whole genome shotgun (WGS) entry which is preliminary data.</text>
</comment>
<keyword evidence="2" id="KW-1185">Reference proteome</keyword>
<evidence type="ECO:0000313" key="1">
    <source>
        <dbReference type="EMBL" id="MFD2256507.1"/>
    </source>
</evidence>
<name>A0ABW5D629_9BACT</name>
<dbReference type="RefSeq" id="WP_386819785.1">
    <property type="nucleotide sequence ID" value="NZ_JBHUIT010000008.1"/>
</dbReference>
<proteinExistence type="predicted"/>
<protein>
    <submittedName>
        <fullName evidence="1">Uncharacterized protein</fullName>
    </submittedName>
</protein>
<accession>A0ABW5D629</accession>
<organism evidence="1 2">
    <name type="scientific">Luteolibacter algae</name>
    <dbReference type="NCBI Taxonomy" id="454151"/>
    <lineage>
        <taxon>Bacteria</taxon>
        <taxon>Pseudomonadati</taxon>
        <taxon>Verrucomicrobiota</taxon>
        <taxon>Verrucomicrobiia</taxon>
        <taxon>Verrucomicrobiales</taxon>
        <taxon>Verrucomicrobiaceae</taxon>
        <taxon>Luteolibacter</taxon>
    </lineage>
</organism>
<reference evidence="2" key="1">
    <citation type="journal article" date="2019" name="Int. J. Syst. Evol. Microbiol.">
        <title>The Global Catalogue of Microorganisms (GCM) 10K type strain sequencing project: providing services to taxonomists for standard genome sequencing and annotation.</title>
        <authorList>
            <consortium name="The Broad Institute Genomics Platform"/>
            <consortium name="The Broad Institute Genome Sequencing Center for Infectious Disease"/>
            <person name="Wu L."/>
            <person name="Ma J."/>
        </authorList>
    </citation>
    <scope>NUCLEOTIDE SEQUENCE [LARGE SCALE GENOMIC DNA]</scope>
    <source>
        <strain evidence="2">CGMCC 4.7106</strain>
    </source>
</reference>
<gene>
    <name evidence="1" type="ORF">ACFSSA_07460</name>
</gene>
<dbReference type="Proteomes" id="UP001597375">
    <property type="component" value="Unassembled WGS sequence"/>
</dbReference>
<sequence length="50" mass="5043">MGHRYLTVFLAASQFEKADAAMASGAADGIRDEAAVDADGVVGGATKAEE</sequence>
<evidence type="ECO:0000313" key="2">
    <source>
        <dbReference type="Proteomes" id="UP001597375"/>
    </source>
</evidence>
<dbReference type="EMBL" id="JBHUIT010000008">
    <property type="protein sequence ID" value="MFD2256507.1"/>
    <property type="molecule type" value="Genomic_DNA"/>
</dbReference>